<comment type="catalytic activity">
    <reaction evidence="2">
        <text>3 S-adenosyl-L-methionine = nicotianamine + 3 S-methyl-5'-thioadenosine + 3 H(+)</text>
        <dbReference type="Rhea" id="RHEA:16481"/>
        <dbReference type="ChEBI" id="CHEBI:15378"/>
        <dbReference type="ChEBI" id="CHEBI:17509"/>
        <dbReference type="ChEBI" id="CHEBI:58249"/>
        <dbReference type="ChEBI" id="CHEBI:59789"/>
        <dbReference type="EC" id="2.5.1.43"/>
    </reaction>
</comment>
<dbReference type="EC" id="2.5.1.43" evidence="2"/>
<keyword evidence="4" id="KW-1185">Reference proteome</keyword>
<dbReference type="Proteomes" id="UP000027138">
    <property type="component" value="Unassembled WGS sequence"/>
</dbReference>
<evidence type="ECO:0000256" key="1">
    <source>
        <dbReference type="ARBA" id="ARBA00007009"/>
    </source>
</evidence>
<proteinExistence type="inferred from homology"/>
<dbReference type="GO" id="GO:0030410">
    <property type="term" value="F:nicotianamine synthase activity"/>
    <property type="evidence" value="ECO:0007669"/>
    <property type="project" value="UniProtKB-UniRule"/>
</dbReference>
<dbReference type="PANTHER" id="PTHR32266:SF17">
    <property type="entry name" value="NICOTIANAMINE SYNTHASE"/>
    <property type="match status" value="1"/>
</dbReference>
<accession>A0A067JV98</accession>
<dbReference type="InterPro" id="IPR029063">
    <property type="entry name" value="SAM-dependent_MTases_sf"/>
</dbReference>
<dbReference type="PANTHER" id="PTHR32266">
    <property type="entry name" value="NICOTIANAMINE SYNTHASE 3"/>
    <property type="match status" value="1"/>
</dbReference>
<name>A0A067JV98_JATCU</name>
<organism evidence="3 4">
    <name type="scientific">Jatropha curcas</name>
    <name type="common">Barbados nut</name>
    <dbReference type="NCBI Taxonomy" id="180498"/>
    <lineage>
        <taxon>Eukaryota</taxon>
        <taxon>Viridiplantae</taxon>
        <taxon>Streptophyta</taxon>
        <taxon>Embryophyta</taxon>
        <taxon>Tracheophyta</taxon>
        <taxon>Spermatophyta</taxon>
        <taxon>Magnoliopsida</taxon>
        <taxon>eudicotyledons</taxon>
        <taxon>Gunneridae</taxon>
        <taxon>Pentapetalae</taxon>
        <taxon>rosids</taxon>
        <taxon>fabids</taxon>
        <taxon>Malpighiales</taxon>
        <taxon>Euphorbiaceae</taxon>
        <taxon>Crotonoideae</taxon>
        <taxon>Jatropheae</taxon>
        <taxon>Jatropha</taxon>
    </lineage>
</organism>
<sequence>MGCQEQLVIEKVCEIYEKISGLESLTPSKNVNYLFTQLVHICIPQCQIDVTKLSEKVQEIRSELIKLCGQAEGLLESHFSTIIGSHENPLHHVRLFPYYSNYLKLSQLEFSMLSKNCTQIPNHVAFVGSGPLPLTSIILATDHLRTTYFHNYDIDPSANSKALQLVSSDPNLSKRMFFHNADIMNVSSSLKEYEVIFLAALVGMDKEEKVQVINHLAEHMAPGAILLLRSAHGARAFMYPVVDPQDLQGFEVLSVFHPTDEVINSVIIARKFSRPIHSLNQGLSSALLSSKCSDIQGFNHKTYSNIIGELTIDKQLS</sequence>
<reference evidence="3 4" key="1">
    <citation type="journal article" date="2014" name="PLoS ONE">
        <title>Global Analysis of Gene Expression Profiles in Physic Nut (Jatropha curcas L.) Seedlings Exposed to Salt Stress.</title>
        <authorList>
            <person name="Zhang L."/>
            <person name="Zhang C."/>
            <person name="Wu P."/>
            <person name="Chen Y."/>
            <person name="Li M."/>
            <person name="Jiang H."/>
            <person name="Wu G."/>
        </authorList>
    </citation>
    <scope>NUCLEOTIDE SEQUENCE [LARGE SCALE GENOMIC DNA]</scope>
    <source>
        <strain evidence="4">cv. GZQX0401</strain>
        <tissue evidence="3">Young leaves</tissue>
    </source>
</reference>
<keyword evidence="2" id="KW-0808">Transferase</keyword>
<protein>
    <recommendedName>
        <fullName evidence="2">Nicotianamine synthase</fullName>
        <ecNumber evidence="2">2.5.1.43</ecNumber>
    </recommendedName>
</protein>
<evidence type="ECO:0000313" key="4">
    <source>
        <dbReference type="Proteomes" id="UP000027138"/>
    </source>
</evidence>
<dbReference type="Pfam" id="PF03059">
    <property type="entry name" value="NAS"/>
    <property type="match status" value="1"/>
</dbReference>
<dbReference type="PROSITE" id="PS51142">
    <property type="entry name" value="NAS"/>
    <property type="match status" value="1"/>
</dbReference>
<keyword evidence="2" id="KW-0949">S-adenosyl-L-methionine</keyword>
<comment type="function">
    <text evidence="2">Synthesizes nicotianamine, a polyamine which serves as a sensor for the physiological iron status within the plant, and/or might be involved in the transport of iron.</text>
</comment>
<dbReference type="Gene3D" id="3.40.50.150">
    <property type="entry name" value="Vaccinia Virus protein VP39"/>
    <property type="match status" value="1"/>
</dbReference>
<dbReference type="InterPro" id="IPR004298">
    <property type="entry name" value="Nicotian_synth"/>
</dbReference>
<dbReference type="EMBL" id="KK914794">
    <property type="protein sequence ID" value="KDP27901.1"/>
    <property type="molecule type" value="Genomic_DNA"/>
</dbReference>
<dbReference type="GO" id="GO:0030418">
    <property type="term" value="P:nicotianamine biosynthetic process"/>
    <property type="evidence" value="ECO:0007669"/>
    <property type="project" value="UniProtKB-UniRule"/>
</dbReference>
<dbReference type="KEGG" id="jcu:105643528"/>
<evidence type="ECO:0000256" key="2">
    <source>
        <dbReference type="RuleBase" id="RU368095"/>
    </source>
</evidence>
<dbReference type="SUPFAM" id="SSF53335">
    <property type="entry name" value="S-adenosyl-L-methionine-dependent methyltransferases"/>
    <property type="match status" value="1"/>
</dbReference>
<gene>
    <name evidence="3" type="ORF">JCGZ_18981</name>
</gene>
<dbReference type="OrthoDB" id="1858069at2759"/>
<evidence type="ECO:0000313" key="3">
    <source>
        <dbReference type="EMBL" id="KDP27901.1"/>
    </source>
</evidence>
<comment type="similarity">
    <text evidence="1 2">Belongs to the nicotianamine synthase (NAS)-like family.</text>
</comment>
<dbReference type="AlphaFoldDB" id="A0A067JV98"/>